<sequence>MELKKINNIRLGDRYKVPTEKRRIDVCDNKYNLAVSSFEKVRKLAQNNTFAKNRMEMYNGIQTGLEAVRQCEDGWIKDGPKQQSPL</sequence>
<protein>
    <recommendedName>
        <fullName evidence="3">Pectinesterase inhibitor domain-containing protein</fullName>
    </recommendedName>
</protein>
<reference evidence="1" key="1">
    <citation type="submission" date="2019-07" db="EMBL/GenBank/DDBJ databases">
        <authorList>
            <person name="Dittberner H."/>
        </authorList>
    </citation>
    <scope>NUCLEOTIDE SEQUENCE [LARGE SCALE GENOMIC DNA]</scope>
</reference>
<dbReference type="SUPFAM" id="SSF101148">
    <property type="entry name" value="Plant invertase/pectin methylesterase inhibitor"/>
    <property type="match status" value="1"/>
</dbReference>
<dbReference type="OrthoDB" id="1067742at2759"/>
<dbReference type="InterPro" id="IPR035513">
    <property type="entry name" value="Invertase/methylesterase_inhib"/>
</dbReference>
<dbReference type="Proteomes" id="UP000489600">
    <property type="component" value="Unassembled WGS sequence"/>
</dbReference>
<proteinExistence type="predicted"/>
<dbReference type="EMBL" id="CABITT030000006">
    <property type="protein sequence ID" value="VVB07508.1"/>
    <property type="molecule type" value="Genomic_DNA"/>
</dbReference>
<keyword evidence="2" id="KW-1185">Reference proteome</keyword>
<name>A0A565C1Q9_9BRAS</name>
<evidence type="ECO:0008006" key="3">
    <source>
        <dbReference type="Google" id="ProtNLM"/>
    </source>
</evidence>
<evidence type="ECO:0000313" key="2">
    <source>
        <dbReference type="Proteomes" id="UP000489600"/>
    </source>
</evidence>
<dbReference type="AlphaFoldDB" id="A0A565C1Q9"/>
<organism evidence="1 2">
    <name type="scientific">Arabis nemorensis</name>
    <dbReference type="NCBI Taxonomy" id="586526"/>
    <lineage>
        <taxon>Eukaryota</taxon>
        <taxon>Viridiplantae</taxon>
        <taxon>Streptophyta</taxon>
        <taxon>Embryophyta</taxon>
        <taxon>Tracheophyta</taxon>
        <taxon>Spermatophyta</taxon>
        <taxon>Magnoliopsida</taxon>
        <taxon>eudicotyledons</taxon>
        <taxon>Gunneridae</taxon>
        <taxon>Pentapetalae</taxon>
        <taxon>rosids</taxon>
        <taxon>malvids</taxon>
        <taxon>Brassicales</taxon>
        <taxon>Brassicaceae</taxon>
        <taxon>Arabideae</taxon>
        <taxon>Arabis</taxon>
    </lineage>
</organism>
<comment type="caution">
    <text evidence="1">The sequence shown here is derived from an EMBL/GenBank/DDBJ whole genome shotgun (WGS) entry which is preliminary data.</text>
</comment>
<accession>A0A565C1Q9</accession>
<evidence type="ECO:0000313" key="1">
    <source>
        <dbReference type="EMBL" id="VVB07508.1"/>
    </source>
</evidence>
<gene>
    <name evidence="1" type="ORF">ANE_LOCUS17952</name>
</gene>